<organism evidence="9 10">
    <name type="scientific">Meristemomyces frigidus</name>
    <dbReference type="NCBI Taxonomy" id="1508187"/>
    <lineage>
        <taxon>Eukaryota</taxon>
        <taxon>Fungi</taxon>
        <taxon>Dikarya</taxon>
        <taxon>Ascomycota</taxon>
        <taxon>Pezizomycotina</taxon>
        <taxon>Dothideomycetes</taxon>
        <taxon>Dothideomycetidae</taxon>
        <taxon>Mycosphaerellales</taxon>
        <taxon>Teratosphaeriaceae</taxon>
        <taxon>Meristemomyces</taxon>
    </lineage>
</organism>
<name>A0AAN7YS09_9PEZI</name>
<dbReference type="PANTHER" id="PTHR34187:SF2">
    <property type="entry name" value="DUF202 DOMAIN-CONTAINING PROTEIN"/>
    <property type="match status" value="1"/>
</dbReference>
<evidence type="ECO:0000256" key="4">
    <source>
        <dbReference type="ARBA" id="ARBA00022989"/>
    </source>
</evidence>
<reference evidence="9" key="1">
    <citation type="submission" date="2023-08" db="EMBL/GenBank/DDBJ databases">
        <title>Black Yeasts Isolated from many extreme environments.</title>
        <authorList>
            <person name="Coleine C."/>
            <person name="Stajich J.E."/>
            <person name="Selbmann L."/>
        </authorList>
    </citation>
    <scope>NUCLEOTIDE SEQUENCE</scope>
    <source>
        <strain evidence="9">CCFEE 5401</strain>
    </source>
</reference>
<keyword evidence="5 7" id="KW-0472">Membrane</keyword>
<evidence type="ECO:0000313" key="9">
    <source>
        <dbReference type="EMBL" id="KAK5114087.1"/>
    </source>
</evidence>
<evidence type="ECO:0000256" key="2">
    <source>
        <dbReference type="ARBA" id="ARBA00022475"/>
    </source>
</evidence>
<dbReference type="AlphaFoldDB" id="A0AAN7YS09"/>
<keyword evidence="3 7" id="KW-0812">Transmembrane</keyword>
<keyword evidence="4 7" id="KW-1133">Transmembrane helix</keyword>
<dbReference type="Proteomes" id="UP001310890">
    <property type="component" value="Unassembled WGS sequence"/>
</dbReference>
<feature type="compositionally biased region" description="Low complexity" evidence="6">
    <location>
        <begin position="1"/>
        <end position="18"/>
    </location>
</feature>
<evidence type="ECO:0000256" key="7">
    <source>
        <dbReference type="SAM" id="Phobius"/>
    </source>
</evidence>
<feature type="domain" description="DUF202" evidence="8">
    <location>
        <begin position="370"/>
        <end position="454"/>
    </location>
</feature>
<evidence type="ECO:0000313" key="10">
    <source>
        <dbReference type="Proteomes" id="UP001310890"/>
    </source>
</evidence>
<evidence type="ECO:0000256" key="6">
    <source>
        <dbReference type="SAM" id="MobiDB-lite"/>
    </source>
</evidence>
<dbReference type="GO" id="GO:0005886">
    <property type="term" value="C:plasma membrane"/>
    <property type="evidence" value="ECO:0007669"/>
    <property type="project" value="UniProtKB-SubCell"/>
</dbReference>
<sequence length="496" mass="53285">MAPLPCSPASTPTASGASQSYSTSGDDTDASLTTPRPGPSDPAQRTQASLSRPSIPLYSSSTEESRRPLAAYAQVEPSGKRNKTLWEPAREGTAPDGLRRNPYTYSSSPKRESSTHVPVESDSADSDVPPIARRDSERSPWDRLHEAPPPSSSRPTAAGLYTSPLKLTAPGAAASSSLHRKRSVSFSPLVVSPKPERQSSYSMARRLTPNASPHSSARAGLNDDMNESSADENTAIFRRDRPTAGPSRSGTYGAMAGEVEDEPHQEATAYNGEGEAVASDTLKKRKTSTSSNTRGGKGNYAMQRKRQSPGGDEQDQDAEKEGWFKRLVEKYGSVELENKGSVARDHLALGMFVATPSKGRTSFPLTNCEERTFLAWLRTSLSFASIGIAVTQLFRLNSSLSSRSAGVEESSLPSASSVDPHPLRQVGKPLGATFLAISVLILLIGFHRYFESQHYVIRGKFPASRFNIILVSFVACGLIIANLVVVVVVAPASFEK</sequence>
<evidence type="ECO:0000256" key="5">
    <source>
        <dbReference type="ARBA" id="ARBA00023136"/>
    </source>
</evidence>
<gene>
    <name evidence="9" type="ORF">LTR62_002656</name>
</gene>
<comment type="subcellular location">
    <subcellularLocation>
        <location evidence="1">Cell membrane</location>
        <topology evidence="1">Multi-pass membrane protein</topology>
    </subcellularLocation>
</comment>
<feature type="transmembrane region" description="Helical" evidence="7">
    <location>
        <begin position="470"/>
        <end position="494"/>
    </location>
</feature>
<feature type="transmembrane region" description="Helical" evidence="7">
    <location>
        <begin position="430"/>
        <end position="450"/>
    </location>
</feature>
<evidence type="ECO:0000259" key="8">
    <source>
        <dbReference type="Pfam" id="PF02656"/>
    </source>
</evidence>
<evidence type="ECO:0000256" key="3">
    <source>
        <dbReference type="ARBA" id="ARBA00022692"/>
    </source>
</evidence>
<comment type="caution">
    <text evidence="9">The sequence shown here is derived from an EMBL/GenBank/DDBJ whole genome shotgun (WGS) entry which is preliminary data.</text>
</comment>
<dbReference type="PANTHER" id="PTHR34187">
    <property type="entry name" value="FGR18P"/>
    <property type="match status" value="1"/>
</dbReference>
<feature type="compositionally biased region" description="Polar residues" evidence="6">
    <location>
        <begin position="19"/>
        <end position="34"/>
    </location>
</feature>
<dbReference type="Pfam" id="PF02656">
    <property type="entry name" value="DUF202"/>
    <property type="match status" value="1"/>
</dbReference>
<dbReference type="InterPro" id="IPR003807">
    <property type="entry name" value="DUF202"/>
</dbReference>
<evidence type="ECO:0000256" key="1">
    <source>
        <dbReference type="ARBA" id="ARBA00004651"/>
    </source>
</evidence>
<keyword evidence="2" id="KW-1003">Cell membrane</keyword>
<feature type="region of interest" description="Disordered" evidence="6">
    <location>
        <begin position="1"/>
        <end position="318"/>
    </location>
</feature>
<feature type="compositionally biased region" description="Polar residues" evidence="6">
    <location>
        <begin position="43"/>
        <end position="62"/>
    </location>
</feature>
<dbReference type="EMBL" id="JAVRRL010000019">
    <property type="protein sequence ID" value="KAK5114087.1"/>
    <property type="molecule type" value="Genomic_DNA"/>
</dbReference>
<protein>
    <recommendedName>
        <fullName evidence="8">DUF202 domain-containing protein</fullName>
    </recommendedName>
</protein>
<proteinExistence type="predicted"/>
<dbReference type="InterPro" id="IPR052053">
    <property type="entry name" value="IM_YidH-like"/>
</dbReference>
<feature type="compositionally biased region" description="Basic and acidic residues" evidence="6">
    <location>
        <begin position="132"/>
        <end position="146"/>
    </location>
</feature>
<accession>A0AAN7YS09</accession>